<dbReference type="Pfam" id="PF05368">
    <property type="entry name" value="NmrA"/>
    <property type="match status" value="1"/>
</dbReference>
<evidence type="ECO:0000313" key="3">
    <source>
        <dbReference type="Proteomes" id="UP000258309"/>
    </source>
</evidence>
<dbReference type="Gene3D" id="3.90.25.10">
    <property type="entry name" value="UDP-galactose 4-epimerase, domain 1"/>
    <property type="match status" value="1"/>
</dbReference>
<dbReference type="PANTHER" id="PTHR43162:SF1">
    <property type="entry name" value="PRESTALK A DIFFERENTIATION PROTEIN A"/>
    <property type="match status" value="1"/>
</dbReference>
<dbReference type="InterPro" id="IPR036291">
    <property type="entry name" value="NAD(P)-bd_dom_sf"/>
</dbReference>
<dbReference type="InterPro" id="IPR008030">
    <property type="entry name" value="NmrA-like"/>
</dbReference>
<feature type="non-terminal residue" evidence="2">
    <location>
        <position position="311"/>
    </location>
</feature>
<dbReference type="SUPFAM" id="SSF51735">
    <property type="entry name" value="NAD(P)-binding Rossmann-fold domains"/>
    <property type="match status" value="1"/>
</dbReference>
<dbReference type="AlphaFoldDB" id="A0A3E2GZB0"/>
<dbReference type="InterPro" id="IPR051604">
    <property type="entry name" value="Ergot_Alk_Oxidoreductase"/>
</dbReference>
<dbReference type="Gene3D" id="3.40.50.720">
    <property type="entry name" value="NAD(P)-binding Rossmann-like Domain"/>
    <property type="match status" value="1"/>
</dbReference>
<reference evidence="2 3" key="1">
    <citation type="submission" date="2018-05" db="EMBL/GenBank/DDBJ databases">
        <title>Draft genome sequence of Scytalidium lignicola DSM 105466, a ubiquitous saprotrophic fungus.</title>
        <authorList>
            <person name="Buettner E."/>
            <person name="Gebauer A.M."/>
            <person name="Hofrichter M."/>
            <person name="Liers C."/>
            <person name="Kellner H."/>
        </authorList>
    </citation>
    <scope>NUCLEOTIDE SEQUENCE [LARGE SCALE GENOMIC DNA]</scope>
    <source>
        <strain evidence="2 3">DSM 105466</strain>
    </source>
</reference>
<feature type="non-terminal residue" evidence="2">
    <location>
        <position position="1"/>
    </location>
</feature>
<evidence type="ECO:0000259" key="1">
    <source>
        <dbReference type="Pfam" id="PF05368"/>
    </source>
</evidence>
<dbReference type="OMA" id="GEFMENA"/>
<dbReference type="PANTHER" id="PTHR43162">
    <property type="match status" value="1"/>
</dbReference>
<dbReference type="STRING" id="5539.A0A3E2GZB0"/>
<comment type="caution">
    <text evidence="2">The sequence shown here is derived from an EMBL/GenBank/DDBJ whole genome shotgun (WGS) entry which is preliminary data.</text>
</comment>
<keyword evidence="3" id="KW-1185">Reference proteome</keyword>
<dbReference type="EMBL" id="NCSJ02000286">
    <property type="protein sequence ID" value="RFU26083.1"/>
    <property type="molecule type" value="Genomic_DNA"/>
</dbReference>
<dbReference type="OrthoDB" id="419598at2759"/>
<gene>
    <name evidence="2" type="ORF">B7463_g10250</name>
</gene>
<name>A0A3E2GZB0_SCYLI</name>
<evidence type="ECO:0000313" key="2">
    <source>
        <dbReference type="EMBL" id="RFU26083.1"/>
    </source>
</evidence>
<organism evidence="2 3">
    <name type="scientific">Scytalidium lignicola</name>
    <name type="common">Hyphomycete</name>
    <dbReference type="NCBI Taxonomy" id="5539"/>
    <lineage>
        <taxon>Eukaryota</taxon>
        <taxon>Fungi</taxon>
        <taxon>Dikarya</taxon>
        <taxon>Ascomycota</taxon>
        <taxon>Pezizomycotina</taxon>
        <taxon>Leotiomycetes</taxon>
        <taxon>Leotiomycetes incertae sedis</taxon>
        <taxon>Scytalidium</taxon>
    </lineage>
</organism>
<accession>A0A3E2GZB0</accession>
<dbReference type="Proteomes" id="UP000258309">
    <property type="component" value="Unassembled WGS sequence"/>
</dbReference>
<sequence>MSGSTAPVLVTGAAGQVGGVGRRVVELLRASGVPVRALVRRNDERAMHLRDIGAEVVVADLTKLEEVFPVLQGCGRVFFSMSVSSQYLEATVVMTAAARASASIELLVNMSQMSVSEMDFTHVTESPQHRLQWLGEQVLDWSGVPVTHLRPTVFQENPIFWGFAAKSIEKSGTIRMPFGRRRTSPVAASDVAEVAAKILLEPSKYVGQILEITGPRSVDMYGLVEEYSTALGRPIQYVDVPFETWTDEALEKSGLPEHVYQHILTMAKLHAAGRYDRCTNSIEEILGRPAASLSATIRDGRSHFPITSTAL</sequence>
<protein>
    <recommendedName>
        <fullName evidence="1">NmrA-like domain-containing protein</fullName>
    </recommendedName>
</protein>
<feature type="domain" description="NmrA-like" evidence="1">
    <location>
        <begin position="7"/>
        <end position="276"/>
    </location>
</feature>
<proteinExistence type="predicted"/>